<evidence type="ECO:0000313" key="9">
    <source>
        <dbReference type="EMBL" id="SFR45603.1"/>
    </source>
</evidence>
<dbReference type="Pfam" id="PF02776">
    <property type="entry name" value="TPP_enzyme_N"/>
    <property type="match status" value="1"/>
</dbReference>
<dbReference type="InterPro" id="IPR012001">
    <property type="entry name" value="Thiamin_PyroP_enz_TPP-bd_dom"/>
</dbReference>
<comment type="pathway">
    <text evidence="6">Quinol/quinone metabolism; menaquinone biosynthesis.</text>
</comment>
<dbReference type="InterPro" id="IPR011766">
    <property type="entry name" value="TPP_enzyme_TPP-bd"/>
</dbReference>
<dbReference type="InterPro" id="IPR029061">
    <property type="entry name" value="THDP-binding"/>
</dbReference>
<keyword evidence="3 6" id="KW-0460">Magnesium</keyword>
<dbReference type="PIRSF" id="PIRSF004983">
    <property type="entry name" value="MenD"/>
    <property type="match status" value="1"/>
</dbReference>
<dbReference type="SUPFAM" id="SSF52518">
    <property type="entry name" value="Thiamin diphosphate-binding fold (THDP-binding)"/>
    <property type="match status" value="2"/>
</dbReference>
<comment type="similarity">
    <text evidence="6">Belongs to the TPP enzyme family. MenD subfamily.</text>
</comment>
<organism evidence="9 10">
    <name type="scientific">Robiginitalea myxolifaciens</name>
    <dbReference type="NCBI Taxonomy" id="400055"/>
    <lineage>
        <taxon>Bacteria</taxon>
        <taxon>Pseudomonadati</taxon>
        <taxon>Bacteroidota</taxon>
        <taxon>Flavobacteriia</taxon>
        <taxon>Flavobacteriales</taxon>
        <taxon>Flavobacteriaceae</taxon>
        <taxon>Robiginitalea</taxon>
    </lineage>
</organism>
<dbReference type="STRING" id="400055.SAMN04490243_1719"/>
<comment type="subunit">
    <text evidence="6">Homodimer.</text>
</comment>
<name>A0A1I6GTK6_9FLAO</name>
<proteinExistence type="inferred from homology"/>
<keyword evidence="4 6" id="KW-0786">Thiamine pyrophosphate</keyword>
<dbReference type="GO" id="GO:0000287">
    <property type="term" value="F:magnesium ion binding"/>
    <property type="evidence" value="ECO:0007669"/>
    <property type="project" value="UniProtKB-UniRule"/>
</dbReference>
<dbReference type="Pfam" id="PF02775">
    <property type="entry name" value="TPP_enzyme_C"/>
    <property type="match status" value="1"/>
</dbReference>
<evidence type="ECO:0000256" key="1">
    <source>
        <dbReference type="ARBA" id="ARBA00022679"/>
    </source>
</evidence>
<dbReference type="GO" id="GO:0030145">
    <property type="term" value="F:manganese ion binding"/>
    <property type="evidence" value="ECO:0007669"/>
    <property type="project" value="UniProtKB-UniRule"/>
</dbReference>
<dbReference type="CDD" id="cd07037">
    <property type="entry name" value="TPP_PYR_MenD"/>
    <property type="match status" value="1"/>
</dbReference>
<keyword evidence="10" id="KW-1185">Reference proteome</keyword>
<dbReference type="InterPro" id="IPR004433">
    <property type="entry name" value="MenaQ_synth_MenD"/>
</dbReference>
<accession>A0A1I6GTK6</accession>
<evidence type="ECO:0000256" key="3">
    <source>
        <dbReference type="ARBA" id="ARBA00022842"/>
    </source>
</evidence>
<dbReference type="GO" id="GO:0009234">
    <property type="term" value="P:menaquinone biosynthetic process"/>
    <property type="evidence" value="ECO:0007669"/>
    <property type="project" value="UniProtKB-UniRule"/>
</dbReference>
<dbReference type="GO" id="GO:0070204">
    <property type="term" value="F:2-succinyl-5-enolpyruvyl-6-hydroxy-3-cyclohexene-1-carboxylic-acid synthase activity"/>
    <property type="evidence" value="ECO:0007669"/>
    <property type="project" value="UniProtKB-UniRule"/>
</dbReference>
<protein>
    <recommendedName>
        <fullName evidence="6">2-succinyl-5-enolpyruvyl-6-hydroxy-3-cyclohexene-1-carboxylate synthase</fullName>
        <shortName evidence="6">SEPHCHC synthase</shortName>
        <ecNumber evidence="6">2.2.1.9</ecNumber>
    </recommendedName>
    <alternativeName>
        <fullName evidence="6">Menaquinone biosynthesis protein MenD</fullName>
    </alternativeName>
</protein>
<sequence>MKFTAIPAAHLVVAQCKAQGIRQIVISPGSRNAPLILGFTSDPYFDCFSVVDERSAGFFAMGLAQQSGLPAALVCTSGSALLNYYPAVAEAYYSRIPLLVLSADRPPYKIDIGDGQTIRQEGVFEKHIGFQAQIHQDATHVTQKLRWIMDPEDTSRIIPAQDLPKGEGLKELQKAIETANYSLINQALGVAKNQLLPVHLNIPFEEPLYDLTSVPPVSNESSVKASSTGEFDIAGNETVVEWDVLQARWNASPRIMILAGAMPPDSLSDEIQGQLAADQAVLVLTETLSNLNAPEFFPSIDSIIAPIELKDSGSGDRELLQPDLLITMGGMIVSKKIKQYLRRFRPSAHWHVDPFHANDTFYTQPKHIKLSPQAFFEELFHRNNTELPKAAAKVDAVPAYRTYWDGVKDHYRKLRSAYLQTIPFSDFKAFALLSEALPEQATIQLANSSTVRYAQLFDRKPGHRVFGNRGTSGIEGSTSTAVGAAINAPTPTVCISGDLSFFYDINGLWNKYLPPDFKMVVLNNGGGGIFRILPGFKEGEQFEQYFETTHGTDVAAVCALHGLKYHLASDEQGLVSALKTFFNSSQTPQLLEIRTPRVENNKILLAYFDFLS</sequence>
<dbReference type="CDD" id="cd02009">
    <property type="entry name" value="TPP_SHCHC_synthase"/>
    <property type="match status" value="1"/>
</dbReference>
<keyword evidence="5 6" id="KW-0464">Manganese</keyword>
<dbReference type="OrthoDB" id="9791859at2"/>
<evidence type="ECO:0000259" key="7">
    <source>
        <dbReference type="Pfam" id="PF02775"/>
    </source>
</evidence>
<dbReference type="EC" id="2.2.1.9" evidence="6"/>
<keyword evidence="6" id="KW-0474">Menaquinone biosynthesis</keyword>
<evidence type="ECO:0000313" key="10">
    <source>
        <dbReference type="Proteomes" id="UP000199534"/>
    </source>
</evidence>
<comment type="pathway">
    <text evidence="6">Quinol/quinone metabolism; 1,4-dihydroxy-2-naphthoate biosynthesis; 1,4-dihydroxy-2-naphthoate from chorismate: step 2/7.</text>
</comment>
<dbReference type="PANTHER" id="PTHR42916:SF1">
    <property type="entry name" value="PROTEIN PHYLLO, CHLOROPLASTIC"/>
    <property type="match status" value="1"/>
</dbReference>
<dbReference type="EMBL" id="FOYQ01000002">
    <property type="protein sequence ID" value="SFR45603.1"/>
    <property type="molecule type" value="Genomic_DNA"/>
</dbReference>
<comment type="function">
    <text evidence="6">Catalyzes the thiamine diphosphate-dependent decarboxylation of 2-oxoglutarate and the subsequent addition of the resulting succinic semialdehyde-thiamine pyrophosphate anion to isochorismate to yield 2-succinyl-5-enolpyruvyl-6-hydroxy-3-cyclohexene-1-carboxylate (SEPHCHC).</text>
</comment>
<reference evidence="9 10" key="1">
    <citation type="submission" date="2016-10" db="EMBL/GenBank/DDBJ databases">
        <authorList>
            <person name="de Groot N.N."/>
        </authorList>
    </citation>
    <scope>NUCLEOTIDE SEQUENCE [LARGE SCALE GENOMIC DNA]</scope>
    <source>
        <strain evidence="9 10">DSM 21019</strain>
    </source>
</reference>
<dbReference type="RefSeq" id="WP_092982204.1">
    <property type="nucleotide sequence ID" value="NZ_FOYQ01000002.1"/>
</dbReference>
<evidence type="ECO:0000256" key="5">
    <source>
        <dbReference type="ARBA" id="ARBA00023211"/>
    </source>
</evidence>
<evidence type="ECO:0000256" key="4">
    <source>
        <dbReference type="ARBA" id="ARBA00023052"/>
    </source>
</evidence>
<comment type="cofactor">
    <cofactor evidence="6">
        <name>thiamine diphosphate</name>
        <dbReference type="ChEBI" id="CHEBI:58937"/>
    </cofactor>
    <text evidence="6">Binds 1 thiamine pyrophosphate per subunit.</text>
</comment>
<evidence type="ECO:0000256" key="6">
    <source>
        <dbReference type="HAMAP-Rule" id="MF_01659"/>
    </source>
</evidence>
<keyword evidence="1 6" id="KW-0808">Transferase</keyword>
<dbReference type="UniPathway" id="UPA01057">
    <property type="reaction ID" value="UER00164"/>
</dbReference>
<dbReference type="AlphaFoldDB" id="A0A1I6GTK6"/>
<dbReference type="GO" id="GO:0030976">
    <property type="term" value="F:thiamine pyrophosphate binding"/>
    <property type="evidence" value="ECO:0007669"/>
    <property type="project" value="UniProtKB-UniRule"/>
</dbReference>
<dbReference type="PANTHER" id="PTHR42916">
    <property type="entry name" value="2-SUCCINYL-5-ENOLPYRUVYL-6-HYDROXY-3-CYCLOHEXENE-1-CARBOXYLATE SYNTHASE"/>
    <property type="match status" value="1"/>
</dbReference>
<dbReference type="Gene3D" id="3.40.50.970">
    <property type="match status" value="2"/>
</dbReference>
<comment type="catalytic activity">
    <reaction evidence="6">
        <text>isochorismate + 2-oxoglutarate + H(+) = 5-enolpyruvoyl-6-hydroxy-2-succinyl-cyclohex-3-ene-1-carboxylate + CO2</text>
        <dbReference type="Rhea" id="RHEA:25593"/>
        <dbReference type="ChEBI" id="CHEBI:15378"/>
        <dbReference type="ChEBI" id="CHEBI:16526"/>
        <dbReference type="ChEBI" id="CHEBI:16810"/>
        <dbReference type="ChEBI" id="CHEBI:29780"/>
        <dbReference type="ChEBI" id="CHEBI:58818"/>
        <dbReference type="EC" id="2.2.1.9"/>
    </reaction>
</comment>
<dbReference type="HAMAP" id="MF_01659">
    <property type="entry name" value="MenD"/>
    <property type="match status" value="1"/>
</dbReference>
<comment type="cofactor">
    <cofactor evidence="6">
        <name>Mg(2+)</name>
        <dbReference type="ChEBI" id="CHEBI:18420"/>
    </cofactor>
    <cofactor evidence="6">
        <name>Mn(2+)</name>
        <dbReference type="ChEBI" id="CHEBI:29035"/>
    </cofactor>
</comment>
<evidence type="ECO:0000256" key="2">
    <source>
        <dbReference type="ARBA" id="ARBA00022723"/>
    </source>
</evidence>
<gene>
    <name evidence="6" type="primary">menD</name>
    <name evidence="9" type="ORF">SAMN04490243_1719</name>
</gene>
<keyword evidence="2 6" id="KW-0479">Metal-binding</keyword>
<dbReference type="Proteomes" id="UP000199534">
    <property type="component" value="Unassembled WGS sequence"/>
</dbReference>
<evidence type="ECO:0000259" key="8">
    <source>
        <dbReference type="Pfam" id="PF02776"/>
    </source>
</evidence>
<dbReference type="Gene3D" id="3.40.50.1220">
    <property type="entry name" value="TPP-binding domain"/>
    <property type="match status" value="1"/>
</dbReference>
<feature type="domain" description="Thiamine pyrophosphate enzyme TPP-binding" evidence="7">
    <location>
        <begin position="450"/>
        <end position="592"/>
    </location>
</feature>
<dbReference type="UniPathway" id="UPA00079"/>
<feature type="domain" description="Thiamine pyrophosphate enzyme N-terminal TPP-binding" evidence="8">
    <location>
        <begin position="8"/>
        <end position="116"/>
    </location>
</feature>